<evidence type="ECO:0000313" key="2">
    <source>
        <dbReference type="EMBL" id="KAK2706922.1"/>
    </source>
</evidence>
<evidence type="ECO:0000259" key="1">
    <source>
        <dbReference type="Pfam" id="PF17921"/>
    </source>
</evidence>
<dbReference type="InterPro" id="IPR041588">
    <property type="entry name" value="Integrase_H2C2"/>
</dbReference>
<comment type="caution">
    <text evidence="2">The sequence shown here is derived from an EMBL/GenBank/DDBJ whole genome shotgun (WGS) entry which is preliminary data.</text>
</comment>
<dbReference type="Gene3D" id="1.10.340.70">
    <property type="match status" value="1"/>
</dbReference>
<reference evidence="2" key="1">
    <citation type="submission" date="2023-07" db="EMBL/GenBank/DDBJ databases">
        <title>Chromosome-level genome assembly of Artemia franciscana.</title>
        <authorList>
            <person name="Jo E."/>
        </authorList>
    </citation>
    <scope>NUCLEOTIDE SEQUENCE</scope>
    <source>
        <tissue evidence="2">Whole body</tissue>
    </source>
</reference>
<evidence type="ECO:0000313" key="3">
    <source>
        <dbReference type="Proteomes" id="UP001187531"/>
    </source>
</evidence>
<dbReference type="Pfam" id="PF17921">
    <property type="entry name" value="Integrase_H2C2"/>
    <property type="match status" value="1"/>
</dbReference>
<feature type="domain" description="Integrase zinc-binding" evidence="1">
    <location>
        <begin position="107"/>
        <end position="164"/>
    </location>
</feature>
<keyword evidence="3" id="KW-1185">Reference proteome</keyword>
<dbReference type="PANTHER" id="PTHR47266">
    <property type="entry name" value="ENDONUCLEASE-RELATED"/>
    <property type="match status" value="1"/>
</dbReference>
<dbReference type="EMBL" id="JAVRJZ010000019">
    <property type="protein sequence ID" value="KAK2706922.1"/>
    <property type="molecule type" value="Genomic_DNA"/>
</dbReference>
<dbReference type="FunFam" id="1.10.340.70:FF:000001">
    <property type="entry name" value="Retrovirus-related Pol polyprotein from transposon gypsy-like Protein"/>
    <property type="match status" value="1"/>
</dbReference>
<gene>
    <name evidence="2" type="ORF">QYM36_014821</name>
</gene>
<dbReference type="Gene3D" id="3.30.420.10">
    <property type="entry name" value="Ribonuclease H-like superfamily/Ribonuclease H"/>
    <property type="match status" value="1"/>
</dbReference>
<dbReference type="SUPFAM" id="SSF53098">
    <property type="entry name" value="Ribonuclease H-like"/>
    <property type="match status" value="1"/>
</dbReference>
<dbReference type="GO" id="GO:0003676">
    <property type="term" value="F:nucleic acid binding"/>
    <property type="evidence" value="ECO:0007669"/>
    <property type="project" value="InterPro"/>
</dbReference>
<dbReference type="AlphaFoldDB" id="A0AA88HK98"/>
<accession>A0AA88HK98</accession>
<name>A0AA88HK98_ARTSF</name>
<sequence>MVYYRSSVQKNMQDYSFKTPLVDALLIIKDNEDIFHGEIREHKQKDPFCMAISNYLKFAKGMPPDVARIVIKEIDNFVIDEDLDFLCHVTIPSQRYKSSDVRILPIVPQSLIKSILDIYHDSSIGGHFGFLKTYIRIRERFYFRNMYAIIKKYVQSCLVCCQRKGLNYAPKSPLGSLPEVSRPLELVGIDLLGPLPESHVTLVALPNKTANYVTKAFVEKFMLIYGPCENLVSDQGKEFCLGILKQSISIGSEERLMWDDYLGPEYPDSSPLTDSHALEPKQLFVTVKCSSPVAKAEIVHALNEVKLGLGHLIVPYEGLLEVTSSTWTIAGEFSFDFSKEISVTTRKYIGHLQRYEAERLQPNIPKNVSNTQQLASYKLKENFAIRYGYENQEILSHTLSIFLKSKLKTRTFP</sequence>
<dbReference type="Proteomes" id="UP001187531">
    <property type="component" value="Unassembled WGS sequence"/>
</dbReference>
<dbReference type="InterPro" id="IPR052160">
    <property type="entry name" value="Gypsy_RT_Integrase-like"/>
</dbReference>
<dbReference type="InterPro" id="IPR036397">
    <property type="entry name" value="RNaseH_sf"/>
</dbReference>
<protein>
    <recommendedName>
        <fullName evidence="1">Integrase zinc-binding domain-containing protein</fullName>
    </recommendedName>
</protein>
<proteinExistence type="predicted"/>
<dbReference type="InterPro" id="IPR012337">
    <property type="entry name" value="RNaseH-like_sf"/>
</dbReference>
<organism evidence="2 3">
    <name type="scientific">Artemia franciscana</name>
    <name type="common">Brine shrimp</name>
    <name type="synonym">Artemia sanfranciscana</name>
    <dbReference type="NCBI Taxonomy" id="6661"/>
    <lineage>
        <taxon>Eukaryota</taxon>
        <taxon>Metazoa</taxon>
        <taxon>Ecdysozoa</taxon>
        <taxon>Arthropoda</taxon>
        <taxon>Crustacea</taxon>
        <taxon>Branchiopoda</taxon>
        <taxon>Anostraca</taxon>
        <taxon>Artemiidae</taxon>
        <taxon>Artemia</taxon>
    </lineage>
</organism>